<organism evidence="1 2">
    <name type="scientific">Sporormia fimetaria CBS 119925</name>
    <dbReference type="NCBI Taxonomy" id="1340428"/>
    <lineage>
        <taxon>Eukaryota</taxon>
        <taxon>Fungi</taxon>
        <taxon>Dikarya</taxon>
        <taxon>Ascomycota</taxon>
        <taxon>Pezizomycotina</taxon>
        <taxon>Dothideomycetes</taxon>
        <taxon>Pleosporomycetidae</taxon>
        <taxon>Pleosporales</taxon>
        <taxon>Sporormiaceae</taxon>
        <taxon>Sporormia</taxon>
    </lineage>
</organism>
<sequence length="167" mass="19253">MSYLDTTRPFHEIEELGTFPLTYRVTFEIESHCFKAGNTKDRLASIHRDVKSHNYNLTERQEKWRGVGQLVTNVLDTHDWLKKIAEAYVANGLANEANKHEKAQEKVRIWKRGMAFAAEQMEHMAGSHYGFSVYPVFKEEITADITIADTLLNLDPWKPLGRRVGAF</sequence>
<reference evidence="1" key="1">
    <citation type="journal article" date="2020" name="Stud. Mycol.">
        <title>101 Dothideomycetes genomes: a test case for predicting lifestyles and emergence of pathogens.</title>
        <authorList>
            <person name="Haridas S."/>
            <person name="Albert R."/>
            <person name="Binder M."/>
            <person name="Bloem J."/>
            <person name="Labutti K."/>
            <person name="Salamov A."/>
            <person name="Andreopoulos B."/>
            <person name="Baker S."/>
            <person name="Barry K."/>
            <person name="Bills G."/>
            <person name="Bluhm B."/>
            <person name="Cannon C."/>
            <person name="Castanera R."/>
            <person name="Culley D."/>
            <person name="Daum C."/>
            <person name="Ezra D."/>
            <person name="Gonzalez J."/>
            <person name="Henrissat B."/>
            <person name="Kuo A."/>
            <person name="Liang C."/>
            <person name="Lipzen A."/>
            <person name="Lutzoni F."/>
            <person name="Magnuson J."/>
            <person name="Mondo S."/>
            <person name="Nolan M."/>
            <person name="Ohm R."/>
            <person name="Pangilinan J."/>
            <person name="Park H.-J."/>
            <person name="Ramirez L."/>
            <person name="Alfaro M."/>
            <person name="Sun H."/>
            <person name="Tritt A."/>
            <person name="Yoshinaga Y."/>
            <person name="Zwiers L.-H."/>
            <person name="Turgeon B."/>
            <person name="Goodwin S."/>
            <person name="Spatafora J."/>
            <person name="Crous P."/>
            <person name="Grigoriev I."/>
        </authorList>
    </citation>
    <scope>NUCLEOTIDE SEQUENCE</scope>
    <source>
        <strain evidence="1">CBS 119925</strain>
    </source>
</reference>
<dbReference type="Proteomes" id="UP000799440">
    <property type="component" value="Unassembled WGS sequence"/>
</dbReference>
<name>A0A6A6UZI4_9PLEO</name>
<dbReference type="AlphaFoldDB" id="A0A6A6UZI4"/>
<proteinExistence type="predicted"/>
<gene>
    <name evidence="1" type="ORF">M011DRAFT_461798</name>
</gene>
<protein>
    <submittedName>
        <fullName evidence="1">Uncharacterized protein</fullName>
    </submittedName>
</protein>
<evidence type="ECO:0000313" key="2">
    <source>
        <dbReference type="Proteomes" id="UP000799440"/>
    </source>
</evidence>
<keyword evidence="2" id="KW-1185">Reference proteome</keyword>
<accession>A0A6A6UZI4</accession>
<evidence type="ECO:0000313" key="1">
    <source>
        <dbReference type="EMBL" id="KAF2743163.1"/>
    </source>
</evidence>
<dbReference type="EMBL" id="MU006599">
    <property type="protein sequence ID" value="KAF2743163.1"/>
    <property type="molecule type" value="Genomic_DNA"/>
</dbReference>